<dbReference type="Proteomes" id="UP000460718">
    <property type="component" value="Unassembled WGS sequence"/>
</dbReference>
<dbReference type="EMBL" id="QXFW01000688">
    <property type="protein sequence ID" value="KAE9005392.1"/>
    <property type="molecule type" value="Genomic_DNA"/>
</dbReference>
<sequence length="61" mass="6765">MVPKDPNDWLPAVGRASRLIMPLMSHTPRILKLKLVEVAVAVAYRELPVVKSEVLKNSAIC</sequence>
<evidence type="ECO:0000313" key="2">
    <source>
        <dbReference type="Proteomes" id="UP000460718"/>
    </source>
</evidence>
<organism evidence="1 2">
    <name type="scientific">Phytophthora fragariae</name>
    <dbReference type="NCBI Taxonomy" id="53985"/>
    <lineage>
        <taxon>Eukaryota</taxon>
        <taxon>Sar</taxon>
        <taxon>Stramenopiles</taxon>
        <taxon>Oomycota</taxon>
        <taxon>Peronosporomycetes</taxon>
        <taxon>Peronosporales</taxon>
        <taxon>Peronosporaceae</taxon>
        <taxon>Phytophthora</taxon>
    </lineage>
</organism>
<evidence type="ECO:0000313" key="1">
    <source>
        <dbReference type="EMBL" id="KAE9005392.1"/>
    </source>
</evidence>
<reference evidence="1 2" key="1">
    <citation type="submission" date="2018-09" db="EMBL/GenBank/DDBJ databases">
        <title>Genomic investigation of the strawberry pathogen Phytophthora fragariae indicates pathogenicity is determined by transcriptional variation in three key races.</title>
        <authorList>
            <person name="Adams T.M."/>
            <person name="Armitage A.D."/>
            <person name="Sobczyk M.K."/>
            <person name="Bates H.J."/>
            <person name="Dunwell J.M."/>
            <person name="Nellist C.F."/>
            <person name="Harrison R.J."/>
        </authorList>
    </citation>
    <scope>NUCLEOTIDE SEQUENCE [LARGE SCALE GENOMIC DNA]</scope>
    <source>
        <strain evidence="1 2">SCRP245</strain>
    </source>
</reference>
<proteinExistence type="predicted"/>
<name>A0A6A3KFP6_9STRA</name>
<protein>
    <submittedName>
        <fullName evidence="1">Uncharacterized protein</fullName>
    </submittedName>
</protein>
<dbReference type="AlphaFoldDB" id="A0A6A3KFP6"/>
<gene>
    <name evidence="1" type="ORF">PF011_g12061</name>
</gene>
<accession>A0A6A3KFP6</accession>
<comment type="caution">
    <text evidence="1">The sequence shown here is derived from an EMBL/GenBank/DDBJ whole genome shotgun (WGS) entry which is preliminary data.</text>
</comment>